<name>A0A7J6UTB7_THATH</name>
<dbReference type="InterPro" id="IPR011990">
    <property type="entry name" value="TPR-like_helical_dom_sf"/>
</dbReference>
<dbReference type="AlphaFoldDB" id="A0A7J6UTB7"/>
<dbReference type="GO" id="GO:0009451">
    <property type="term" value="P:RNA modification"/>
    <property type="evidence" value="ECO:0007669"/>
    <property type="project" value="InterPro"/>
</dbReference>
<dbReference type="InterPro" id="IPR002885">
    <property type="entry name" value="PPR_rpt"/>
</dbReference>
<evidence type="ECO:0000313" key="5">
    <source>
        <dbReference type="Proteomes" id="UP000554482"/>
    </source>
</evidence>
<evidence type="ECO:0000256" key="2">
    <source>
        <dbReference type="ARBA" id="ARBA00022737"/>
    </source>
</evidence>
<feature type="repeat" description="PPR" evidence="3">
    <location>
        <begin position="67"/>
        <end position="101"/>
    </location>
</feature>
<dbReference type="InterPro" id="IPR046960">
    <property type="entry name" value="PPR_At4g14850-like_plant"/>
</dbReference>
<organism evidence="4 5">
    <name type="scientific">Thalictrum thalictroides</name>
    <name type="common">Rue-anemone</name>
    <name type="synonym">Anemone thalictroides</name>
    <dbReference type="NCBI Taxonomy" id="46969"/>
    <lineage>
        <taxon>Eukaryota</taxon>
        <taxon>Viridiplantae</taxon>
        <taxon>Streptophyta</taxon>
        <taxon>Embryophyta</taxon>
        <taxon>Tracheophyta</taxon>
        <taxon>Spermatophyta</taxon>
        <taxon>Magnoliopsida</taxon>
        <taxon>Ranunculales</taxon>
        <taxon>Ranunculaceae</taxon>
        <taxon>Thalictroideae</taxon>
        <taxon>Thalictrum</taxon>
    </lineage>
</organism>
<dbReference type="EMBL" id="JABWDY010043549">
    <property type="protein sequence ID" value="KAF5175807.1"/>
    <property type="molecule type" value="Genomic_DNA"/>
</dbReference>
<comment type="similarity">
    <text evidence="1">Belongs to the PPR family. PCMP-H subfamily.</text>
</comment>
<sequence length="425" mass="48069">MPERDVVSWNSMMGAYMTHGEKLLAIELFDSMPDRNVVSWNSMITWLSKEGDMEKAQTVFERMTTRNELSWNTMISGYVRKGDVRNAKLVFDYMPNKTVVSWTAMITGYAKIGELTSARSLFYLMPVKNVVTWNAMIAGYVQNNMFNETLRLFHQMLIDGECRPNEATLVSVLSGCARLGALEQGTWINSYIGKHNYYLGNLLGNALIDMFAKCGDIEDALEVFHHMRERCIITWTTMVSGLAINGKCREALCLFDTMCKEKIELDDVVFISVLSACTHGGLVQEGQRVFNQMVMHFGIEPRIEHYGCVVDLLTRAGMLDEAFRFIMNMPMEPNAIIWATLLGSCKMHGKLELAEAVTQKICDLDPSNPGHRMMISNLNASVGRWDDVLSVRDAMRKESIEKVPACSMVQIEDAVHEFLVQDNSL</sequence>
<dbReference type="PANTHER" id="PTHR47926">
    <property type="entry name" value="PENTATRICOPEPTIDE REPEAT-CONTAINING PROTEIN"/>
    <property type="match status" value="1"/>
</dbReference>
<dbReference type="PROSITE" id="PS51375">
    <property type="entry name" value="PPR"/>
    <property type="match status" value="6"/>
</dbReference>
<dbReference type="FunFam" id="1.25.40.10:FF:000511">
    <property type="entry name" value="Pentatricopeptide repeat-containing protein"/>
    <property type="match status" value="1"/>
</dbReference>
<gene>
    <name evidence="4" type="ORF">FRX31_034608</name>
</gene>
<dbReference type="GO" id="GO:0003723">
    <property type="term" value="F:RNA binding"/>
    <property type="evidence" value="ECO:0007669"/>
    <property type="project" value="InterPro"/>
</dbReference>
<dbReference type="Proteomes" id="UP000554482">
    <property type="component" value="Unassembled WGS sequence"/>
</dbReference>
<dbReference type="InterPro" id="IPR046848">
    <property type="entry name" value="E_motif"/>
</dbReference>
<dbReference type="FunFam" id="1.25.40.10:FF:000333">
    <property type="entry name" value="Pentatricopeptide repeat-containing protein"/>
    <property type="match status" value="1"/>
</dbReference>
<dbReference type="PANTHER" id="PTHR47926:SF531">
    <property type="entry name" value="TETRATRICOPEPTIDE REPEAT SUPERFAMILY PROTEIN"/>
    <property type="match status" value="1"/>
</dbReference>
<dbReference type="Pfam" id="PF20431">
    <property type="entry name" value="E_motif"/>
    <property type="match status" value="1"/>
</dbReference>
<keyword evidence="2" id="KW-0677">Repeat</keyword>
<dbReference type="NCBIfam" id="TIGR00756">
    <property type="entry name" value="PPR"/>
    <property type="match status" value="7"/>
</dbReference>
<accession>A0A7J6UTB7</accession>
<protein>
    <submittedName>
        <fullName evidence="4">Pentatricopeptide repeat-containing protein</fullName>
    </submittedName>
</protein>
<evidence type="ECO:0000313" key="4">
    <source>
        <dbReference type="EMBL" id="KAF5175807.1"/>
    </source>
</evidence>
<dbReference type="Pfam" id="PF13041">
    <property type="entry name" value="PPR_2"/>
    <property type="match status" value="3"/>
</dbReference>
<reference evidence="4 5" key="1">
    <citation type="submission" date="2020-06" db="EMBL/GenBank/DDBJ databases">
        <title>Transcriptomic and genomic resources for Thalictrum thalictroides and T. hernandezii: Facilitating candidate gene discovery in an emerging model plant lineage.</title>
        <authorList>
            <person name="Arias T."/>
            <person name="Riano-Pachon D.M."/>
            <person name="Di Stilio V.S."/>
        </authorList>
    </citation>
    <scope>NUCLEOTIDE SEQUENCE [LARGE SCALE GENOMIC DNA]</scope>
    <source>
        <strain evidence="5">cv. WT478/WT964</strain>
        <tissue evidence="4">Leaves</tissue>
    </source>
</reference>
<feature type="repeat" description="PPR" evidence="3">
    <location>
        <begin position="200"/>
        <end position="230"/>
    </location>
</feature>
<comment type="caution">
    <text evidence="4">The sequence shown here is derived from an EMBL/GenBank/DDBJ whole genome shotgun (WGS) entry which is preliminary data.</text>
</comment>
<dbReference type="Gene3D" id="1.25.40.10">
    <property type="entry name" value="Tetratricopeptide repeat domain"/>
    <property type="match status" value="3"/>
</dbReference>
<proteinExistence type="inferred from homology"/>
<dbReference type="OrthoDB" id="185373at2759"/>
<evidence type="ECO:0000256" key="1">
    <source>
        <dbReference type="ARBA" id="ARBA00006643"/>
    </source>
</evidence>
<evidence type="ECO:0000256" key="3">
    <source>
        <dbReference type="PROSITE-ProRule" id="PRU00708"/>
    </source>
</evidence>
<feature type="repeat" description="PPR" evidence="3">
    <location>
        <begin position="129"/>
        <end position="164"/>
    </location>
</feature>
<dbReference type="Pfam" id="PF01535">
    <property type="entry name" value="PPR"/>
    <property type="match status" value="2"/>
</dbReference>
<feature type="repeat" description="PPR" evidence="3">
    <location>
        <begin position="5"/>
        <end position="35"/>
    </location>
</feature>
<keyword evidence="5" id="KW-1185">Reference proteome</keyword>
<feature type="repeat" description="PPR" evidence="3">
    <location>
        <begin position="36"/>
        <end position="66"/>
    </location>
</feature>
<feature type="repeat" description="PPR" evidence="3">
    <location>
        <begin position="231"/>
        <end position="265"/>
    </location>
</feature>